<comment type="caution">
    <text evidence="6">The sequence shown here is derived from an EMBL/GenBank/DDBJ whole genome shotgun (WGS) entry which is preliminary data.</text>
</comment>
<evidence type="ECO:0008006" key="8">
    <source>
        <dbReference type="Google" id="ProtNLM"/>
    </source>
</evidence>
<evidence type="ECO:0000313" key="7">
    <source>
        <dbReference type="Proteomes" id="UP000012589"/>
    </source>
</evidence>
<dbReference type="Pfam" id="PF03062">
    <property type="entry name" value="MBOAT"/>
    <property type="match status" value="1"/>
</dbReference>
<dbReference type="PANTHER" id="PTHR13285">
    <property type="entry name" value="ACYLTRANSFERASE"/>
    <property type="match status" value="1"/>
</dbReference>
<dbReference type="STRING" id="1235802.C823_04248"/>
<accession>N2A7U4</accession>
<evidence type="ECO:0000256" key="1">
    <source>
        <dbReference type="ARBA" id="ARBA00004141"/>
    </source>
</evidence>
<dbReference type="Proteomes" id="UP000012589">
    <property type="component" value="Unassembled WGS sequence"/>
</dbReference>
<dbReference type="PATRIC" id="fig|1235802.3.peg.4513"/>
<comment type="subcellular location">
    <subcellularLocation>
        <location evidence="1">Membrane</location>
        <topology evidence="1">Multi-pass membrane protein</topology>
    </subcellularLocation>
</comment>
<evidence type="ECO:0000256" key="5">
    <source>
        <dbReference type="SAM" id="Phobius"/>
    </source>
</evidence>
<dbReference type="EMBL" id="AQFT01000124">
    <property type="protein sequence ID" value="EMZ22160.1"/>
    <property type="molecule type" value="Genomic_DNA"/>
</dbReference>
<proteinExistence type="predicted"/>
<gene>
    <name evidence="6" type="ORF">C823_04248</name>
</gene>
<dbReference type="GO" id="GO:0016020">
    <property type="term" value="C:membrane"/>
    <property type="evidence" value="ECO:0007669"/>
    <property type="project" value="UniProtKB-SubCell"/>
</dbReference>
<dbReference type="AlphaFoldDB" id="N2A7U4"/>
<keyword evidence="2 5" id="KW-0812">Transmembrane</keyword>
<keyword evidence="4 5" id="KW-0472">Membrane</keyword>
<dbReference type="OrthoDB" id="9805788at2"/>
<protein>
    <recommendedName>
        <fullName evidence="8">MBOAT family protein</fullName>
    </recommendedName>
</protein>
<name>N2A7U4_9FIRM</name>
<dbReference type="eggNOG" id="COG1696">
    <property type="taxonomic scope" value="Bacteria"/>
</dbReference>
<evidence type="ECO:0000256" key="3">
    <source>
        <dbReference type="ARBA" id="ARBA00022989"/>
    </source>
</evidence>
<dbReference type="PANTHER" id="PTHR13285:SF18">
    <property type="entry name" value="PROTEIN-CYSTEINE N-PALMITOYLTRANSFERASE RASP"/>
    <property type="match status" value="1"/>
</dbReference>
<dbReference type="InterPro" id="IPR051085">
    <property type="entry name" value="MB_O-acyltransferase"/>
</dbReference>
<dbReference type="InterPro" id="IPR004299">
    <property type="entry name" value="MBOAT_fam"/>
</dbReference>
<sequence length="222" mass="25902">MPERAAPFGISYYTLILIGYLLDVRWGIVAQPQKNPCKLLTFAGYFPHMTSGPFTRYREVEHVLFSGTTWSLRQTQFAIQRLLWGLFKKLVVAERLAVMVSTIYDQKPQPLEEEPYVGLVVVMGAFLYVGQVYMDFSGCMDIVIGTSQMLGIPLAENFCRPFTSTSVSEIWRRWHMTLGFWLKDYLLYPALKSELFARVRKFCKKRGVNRQQNRYRHIWGYV</sequence>
<reference evidence="6 7" key="1">
    <citation type="journal article" date="2014" name="Genome Announc.">
        <title>Draft genome sequences of the altered schaedler flora, a defined bacterial community from gnotobiotic mice.</title>
        <authorList>
            <person name="Wannemuehler M.J."/>
            <person name="Overstreet A.M."/>
            <person name="Ward D.V."/>
            <person name="Phillips G.J."/>
        </authorList>
    </citation>
    <scope>NUCLEOTIDE SEQUENCE [LARGE SCALE GENOMIC DNA]</scope>
    <source>
        <strain evidence="6 7">ASF492</strain>
    </source>
</reference>
<evidence type="ECO:0000256" key="4">
    <source>
        <dbReference type="ARBA" id="ARBA00023136"/>
    </source>
</evidence>
<keyword evidence="7" id="KW-1185">Reference proteome</keyword>
<feature type="transmembrane region" description="Helical" evidence="5">
    <location>
        <begin position="6"/>
        <end position="24"/>
    </location>
</feature>
<keyword evidence="3 5" id="KW-1133">Transmembrane helix</keyword>
<organism evidence="6 7">
    <name type="scientific">Eubacterium plexicaudatum ASF492</name>
    <dbReference type="NCBI Taxonomy" id="1235802"/>
    <lineage>
        <taxon>Bacteria</taxon>
        <taxon>Bacillati</taxon>
        <taxon>Bacillota</taxon>
        <taxon>Clostridia</taxon>
        <taxon>Eubacteriales</taxon>
        <taxon>Eubacteriaceae</taxon>
        <taxon>Eubacterium</taxon>
    </lineage>
</organism>
<dbReference type="GO" id="GO:0016746">
    <property type="term" value="F:acyltransferase activity"/>
    <property type="evidence" value="ECO:0007669"/>
    <property type="project" value="TreeGrafter"/>
</dbReference>
<evidence type="ECO:0000256" key="2">
    <source>
        <dbReference type="ARBA" id="ARBA00022692"/>
    </source>
</evidence>
<dbReference type="HOGENOM" id="CLU_1243772_0_0_9"/>
<evidence type="ECO:0000313" key="6">
    <source>
        <dbReference type="EMBL" id="EMZ22160.1"/>
    </source>
</evidence>